<dbReference type="PANTHER" id="PTHR12110:SF53">
    <property type="entry name" value="BLR5974 PROTEIN"/>
    <property type="match status" value="1"/>
</dbReference>
<dbReference type="InterPro" id="IPR013022">
    <property type="entry name" value="Xyl_isomerase-like_TIM-brl"/>
</dbReference>
<evidence type="ECO:0000313" key="3">
    <source>
        <dbReference type="Proteomes" id="UP000239434"/>
    </source>
</evidence>
<feature type="domain" description="Xylose isomerase-like TIM barrel" evidence="1">
    <location>
        <begin position="23"/>
        <end position="211"/>
    </location>
</feature>
<comment type="caution">
    <text evidence="2">The sequence shown here is derived from an EMBL/GenBank/DDBJ whole genome shotgun (WGS) entry which is preliminary data.</text>
</comment>
<dbReference type="Pfam" id="PF01261">
    <property type="entry name" value="AP_endonuc_2"/>
    <property type="match status" value="1"/>
</dbReference>
<dbReference type="InterPro" id="IPR036237">
    <property type="entry name" value="Xyl_isomerase-like_sf"/>
</dbReference>
<dbReference type="PANTHER" id="PTHR12110">
    <property type="entry name" value="HYDROXYPYRUVATE ISOMERASE"/>
    <property type="match status" value="1"/>
</dbReference>
<dbReference type="SUPFAM" id="SSF51658">
    <property type="entry name" value="Xylose isomerase-like"/>
    <property type="match status" value="1"/>
</dbReference>
<evidence type="ECO:0000313" key="2">
    <source>
        <dbReference type="EMBL" id="PRD43704.1"/>
    </source>
</evidence>
<dbReference type="EMBL" id="PVBR01000006">
    <property type="protein sequence ID" value="PRD43704.1"/>
    <property type="molecule type" value="Genomic_DNA"/>
</dbReference>
<proteinExistence type="predicted"/>
<dbReference type="RefSeq" id="WP_105741916.1">
    <property type="nucleotide sequence ID" value="NZ_PVBR01000006.1"/>
</dbReference>
<name>A0A2S9IT44_9HYPH</name>
<evidence type="ECO:0000259" key="1">
    <source>
        <dbReference type="Pfam" id="PF01261"/>
    </source>
</evidence>
<organism evidence="2 3">
    <name type="scientific">Phyllobacterium phragmitis</name>
    <dbReference type="NCBI Taxonomy" id="2670329"/>
    <lineage>
        <taxon>Bacteria</taxon>
        <taxon>Pseudomonadati</taxon>
        <taxon>Pseudomonadota</taxon>
        <taxon>Alphaproteobacteria</taxon>
        <taxon>Hyphomicrobiales</taxon>
        <taxon>Phyllobacteriaceae</taxon>
        <taxon>Phyllobacterium</taxon>
    </lineage>
</organism>
<gene>
    <name evidence="2" type="ORF">C5748_10685</name>
</gene>
<reference evidence="2 3" key="1">
    <citation type="submission" date="2018-02" db="EMBL/GenBank/DDBJ databases">
        <title>The draft genome of Phyllobacterium sp. 1N-3.</title>
        <authorList>
            <person name="Liu L."/>
            <person name="Li L."/>
            <person name="Zhang X."/>
            <person name="Wang T."/>
            <person name="Liang L."/>
        </authorList>
    </citation>
    <scope>NUCLEOTIDE SEQUENCE [LARGE SCALE GENOMIC DNA]</scope>
    <source>
        <strain evidence="2 3">1N-3</strain>
    </source>
</reference>
<dbReference type="Gene3D" id="3.20.20.150">
    <property type="entry name" value="Divalent-metal-dependent TIM barrel enzymes"/>
    <property type="match status" value="1"/>
</dbReference>
<sequence length="271" mass="29120">MSAVRIGLVDWRLPVSGPHAVLLAARLGAEGIQLDLGGPGRAPWLDGTERLSKLHVALSGSGVMPLAVAANMLNDLGLTAKDGTALADQVRRVIIRTLNVAVELGAALVFLPSFRCSTINSPSALARTVEVLRWACAEAQQKKLLLATENVLAPQQLQQLVELVDSPNLRIVLDTGNTSTEGLDPVAVLQTAGRVLANQVHIKNSNDHEPLSVEDSAVLDTLTELSRASFTVDALVLENDYRDGELNRVKADLKWLRNHLAAYPINHHDAL</sequence>
<dbReference type="InterPro" id="IPR050312">
    <property type="entry name" value="IolE/XylAMocC-like"/>
</dbReference>
<dbReference type="Proteomes" id="UP000239434">
    <property type="component" value="Unassembled WGS sequence"/>
</dbReference>
<dbReference type="AlphaFoldDB" id="A0A2S9IT44"/>
<keyword evidence="3" id="KW-1185">Reference proteome</keyword>
<accession>A0A2S9IT44</accession>
<protein>
    <recommendedName>
        <fullName evidence="1">Xylose isomerase-like TIM barrel domain-containing protein</fullName>
    </recommendedName>
</protein>